<dbReference type="AlphaFoldDB" id="A0A2N9L5J3"/>
<name>A0A2N9L5J3_9BACT</name>
<evidence type="ECO:0000256" key="1">
    <source>
        <dbReference type="SAM" id="SignalP"/>
    </source>
</evidence>
<reference evidence="3" key="1">
    <citation type="submission" date="2018-02" db="EMBL/GenBank/DDBJ databases">
        <authorList>
            <person name="Hausmann B."/>
        </authorList>
    </citation>
    <scope>NUCLEOTIDE SEQUENCE [LARGE SCALE GENOMIC DNA]</scope>
    <source>
        <strain evidence="3">Peat soil MAG SbA5</strain>
    </source>
</reference>
<dbReference type="EMBL" id="OKRB01000068">
    <property type="protein sequence ID" value="SPE18588.1"/>
    <property type="molecule type" value="Genomic_DNA"/>
</dbReference>
<sequence>MDLAKILAGAASAAVVILFLPATVPARGTQDTNVPKMAVLHATITITGGLTFTGAYDDRLTVGTCADIAKGGTHGPDSDGDAMFYVPVPLDNTGGDGGPVGGGHTFTTDVAASPYHGPGTYTGSGLTATQMDVDTPPGSQDTHIFAFPTSVGTMIVNPDASGSFKFEGLQDPGSVTISGQVSWTCS</sequence>
<gene>
    <name evidence="2" type="ORF">SBA5_160072</name>
</gene>
<evidence type="ECO:0000313" key="3">
    <source>
        <dbReference type="Proteomes" id="UP000239735"/>
    </source>
</evidence>
<protein>
    <submittedName>
        <fullName evidence="2">Uncharacterized protein</fullName>
    </submittedName>
</protein>
<feature type="chain" id="PRO_5014964600" evidence="1">
    <location>
        <begin position="27"/>
        <end position="186"/>
    </location>
</feature>
<accession>A0A2N9L5J3</accession>
<organism evidence="2 3">
    <name type="scientific">Candidatus Sulfuritelmatomonas gaucii</name>
    <dbReference type="NCBI Taxonomy" id="2043161"/>
    <lineage>
        <taxon>Bacteria</taxon>
        <taxon>Pseudomonadati</taxon>
        <taxon>Acidobacteriota</taxon>
        <taxon>Terriglobia</taxon>
        <taxon>Terriglobales</taxon>
        <taxon>Acidobacteriaceae</taxon>
        <taxon>Candidatus Sulfuritelmatomonas</taxon>
    </lineage>
</organism>
<feature type="signal peptide" evidence="1">
    <location>
        <begin position="1"/>
        <end position="26"/>
    </location>
</feature>
<evidence type="ECO:0000313" key="2">
    <source>
        <dbReference type="EMBL" id="SPE18588.1"/>
    </source>
</evidence>
<proteinExistence type="predicted"/>
<dbReference type="Proteomes" id="UP000239735">
    <property type="component" value="Unassembled WGS sequence"/>
</dbReference>
<dbReference type="OrthoDB" id="9990255at2"/>
<keyword evidence="1" id="KW-0732">Signal</keyword>